<organism evidence="2 3">
    <name type="scientific">Rhodocollybia butyracea</name>
    <dbReference type="NCBI Taxonomy" id="206335"/>
    <lineage>
        <taxon>Eukaryota</taxon>
        <taxon>Fungi</taxon>
        <taxon>Dikarya</taxon>
        <taxon>Basidiomycota</taxon>
        <taxon>Agaricomycotina</taxon>
        <taxon>Agaricomycetes</taxon>
        <taxon>Agaricomycetidae</taxon>
        <taxon>Agaricales</taxon>
        <taxon>Marasmiineae</taxon>
        <taxon>Omphalotaceae</taxon>
        <taxon>Rhodocollybia</taxon>
    </lineage>
</organism>
<dbReference type="Proteomes" id="UP000772434">
    <property type="component" value="Unassembled WGS sequence"/>
</dbReference>
<proteinExistence type="inferred from homology"/>
<dbReference type="SUPFAM" id="SSF56112">
    <property type="entry name" value="Protein kinase-like (PK-like)"/>
    <property type="match status" value="1"/>
</dbReference>
<protein>
    <submittedName>
        <fullName evidence="2">Choline kinase, cytoplasm</fullName>
    </submittedName>
</protein>
<dbReference type="GO" id="GO:0005737">
    <property type="term" value="C:cytoplasm"/>
    <property type="evidence" value="ECO:0007669"/>
    <property type="project" value="TreeGrafter"/>
</dbReference>
<comment type="similarity">
    <text evidence="1">Belongs to the choline/ethanolamine kinase family.</text>
</comment>
<gene>
    <name evidence="2" type="ORF">BDP27DRAFT_1381574</name>
</gene>
<evidence type="ECO:0000313" key="3">
    <source>
        <dbReference type="Proteomes" id="UP000772434"/>
    </source>
</evidence>
<dbReference type="PANTHER" id="PTHR22603">
    <property type="entry name" value="CHOLINE/ETHANOALAMINE KINASE"/>
    <property type="match status" value="1"/>
</dbReference>
<evidence type="ECO:0000313" key="2">
    <source>
        <dbReference type="EMBL" id="KAF9073818.1"/>
    </source>
</evidence>
<dbReference type="CDD" id="cd05157">
    <property type="entry name" value="ETNK_euk"/>
    <property type="match status" value="1"/>
</dbReference>
<dbReference type="GO" id="GO:0004305">
    <property type="term" value="F:ethanolamine kinase activity"/>
    <property type="evidence" value="ECO:0007669"/>
    <property type="project" value="TreeGrafter"/>
</dbReference>
<dbReference type="OrthoDB" id="10267235at2759"/>
<dbReference type="GO" id="GO:0004103">
    <property type="term" value="F:choline kinase activity"/>
    <property type="evidence" value="ECO:0007669"/>
    <property type="project" value="TreeGrafter"/>
</dbReference>
<keyword evidence="2" id="KW-0418">Kinase</keyword>
<dbReference type="Gene3D" id="3.90.1200.10">
    <property type="match status" value="1"/>
</dbReference>
<name>A0A9P5UD39_9AGAR</name>
<dbReference type="EMBL" id="JADNRY010000016">
    <property type="protein sequence ID" value="KAF9073818.1"/>
    <property type="molecule type" value="Genomic_DNA"/>
</dbReference>
<dbReference type="PANTHER" id="PTHR22603:SF93">
    <property type="entry name" value="RE24176P"/>
    <property type="match status" value="1"/>
</dbReference>
<accession>A0A9P5UD39</accession>
<keyword evidence="3" id="KW-1185">Reference proteome</keyword>
<reference evidence="2" key="1">
    <citation type="submission" date="2020-11" db="EMBL/GenBank/DDBJ databases">
        <authorList>
            <consortium name="DOE Joint Genome Institute"/>
            <person name="Ahrendt S."/>
            <person name="Riley R."/>
            <person name="Andreopoulos W."/>
            <person name="Labutti K."/>
            <person name="Pangilinan J."/>
            <person name="Ruiz-Duenas F.J."/>
            <person name="Barrasa J.M."/>
            <person name="Sanchez-Garcia M."/>
            <person name="Camarero S."/>
            <person name="Miyauchi S."/>
            <person name="Serrano A."/>
            <person name="Linde D."/>
            <person name="Babiker R."/>
            <person name="Drula E."/>
            <person name="Ayuso-Fernandez I."/>
            <person name="Pacheco R."/>
            <person name="Padilla G."/>
            <person name="Ferreira P."/>
            <person name="Barriuso J."/>
            <person name="Kellner H."/>
            <person name="Castanera R."/>
            <person name="Alfaro M."/>
            <person name="Ramirez L."/>
            <person name="Pisabarro A.G."/>
            <person name="Kuo A."/>
            <person name="Tritt A."/>
            <person name="Lipzen A."/>
            <person name="He G."/>
            <person name="Yan M."/>
            <person name="Ng V."/>
            <person name="Cullen D."/>
            <person name="Martin F."/>
            <person name="Rosso M.-N."/>
            <person name="Henrissat B."/>
            <person name="Hibbett D."/>
            <person name="Martinez A.T."/>
            <person name="Grigoriev I.V."/>
        </authorList>
    </citation>
    <scope>NUCLEOTIDE SEQUENCE</scope>
    <source>
        <strain evidence="2">AH 40177</strain>
    </source>
</reference>
<dbReference type="Gene3D" id="3.30.200.20">
    <property type="entry name" value="Phosphorylase Kinase, domain 1"/>
    <property type="match status" value="1"/>
</dbReference>
<dbReference type="GO" id="GO:0006646">
    <property type="term" value="P:phosphatidylethanolamine biosynthetic process"/>
    <property type="evidence" value="ECO:0007669"/>
    <property type="project" value="TreeGrafter"/>
</dbReference>
<dbReference type="AlphaFoldDB" id="A0A9P5UD39"/>
<comment type="caution">
    <text evidence="2">The sequence shown here is derived from an EMBL/GenBank/DDBJ whole genome shotgun (WGS) entry which is preliminary data.</text>
</comment>
<keyword evidence="2" id="KW-0808">Transferase</keyword>
<evidence type="ECO:0000256" key="1">
    <source>
        <dbReference type="ARBA" id="ARBA00038211"/>
    </source>
</evidence>
<dbReference type="Pfam" id="PF01633">
    <property type="entry name" value="Choline_kinase"/>
    <property type="match status" value="1"/>
</dbReference>
<sequence>MSKISPVVTPSLEPEVVKAEGLRHATIFLDARQYKKSSFSVQLLECIRTLGIPSWSSKLNAQDLVIYKVSGSLTNAVFFVSCPTVPGVTTLLLRIYGPSSGSLISRPRELRILHILSSRYNIGPKVYGTFENGRMEEYFPAKTLTAQEMRAPQISRWIGARMAELHSVPINVIEETSPDITSEGNGWELGARQNVKSWFAPAKDAVMHPNFPQSVRDELNLDKFREEWASYMKWLRNVDDMHGGSRRVFAHNDTQYGNLLRLEGVEVRAPHRKLIVVDFEYASPNPASYDIANHFSEWTYNYHTSTPHIPDESRYPTRQERENFYLSYLEHVGAPSLEPLSQQAKKLEDQVRYWSPACNAIWCIWGLVQATDDVIGNVVEPEFDYVSYSRFHMLAFRRKITALGVL</sequence>
<dbReference type="InterPro" id="IPR011009">
    <property type="entry name" value="Kinase-like_dom_sf"/>
</dbReference>